<reference evidence="4" key="3">
    <citation type="submission" date="2025-09" db="UniProtKB">
        <authorList>
            <consortium name="Ensembl"/>
        </authorList>
    </citation>
    <scope>IDENTIFICATION</scope>
</reference>
<dbReference type="GO" id="GO:0051959">
    <property type="term" value="F:dynein light intermediate chain binding"/>
    <property type="evidence" value="ECO:0007669"/>
    <property type="project" value="InterPro"/>
</dbReference>
<dbReference type="GeneID" id="111565104"/>
<dbReference type="AlphaFoldDB" id="A0AAQ5ZQ14"/>
<dbReference type="GO" id="GO:0045505">
    <property type="term" value="F:dynein intermediate chain binding"/>
    <property type="evidence" value="ECO:0007669"/>
    <property type="project" value="InterPro"/>
</dbReference>
<dbReference type="GO" id="GO:0007018">
    <property type="term" value="P:microtubule-based movement"/>
    <property type="evidence" value="ECO:0007669"/>
    <property type="project" value="InterPro"/>
</dbReference>
<accession>A0AAQ5ZQ14</accession>
<sequence>MENEGHPVSWVLVPHPPCKPTEPKPSTGGQRYKLPPVRKYCVNEETGIYSDIISTFNFLSCTGRHETLQRSHSIRSSVDSNSSKVKTSKTPSDPCKIAEKDHHEQHTSQPSQTSYFCQGGDTPKVQIPYETRPGEIPRKLAIERYRREYLKVDFEQLLAEKCIDSNLLLPKHLNNSDEHVTTPDDPVSPYLPLEIFDNEEYDCRTPEDWLALGNAEGSPGRKPIPAKALLPADDETPSDDPQSPPLRCSWHVVGVLDYSKEKCQYLVQKVHQSTRQADENENPNKKHTKGMSPLVAGSKYWVPRIRLLFSAEDPLVFVERIQFALRYRENTEALIFYQLSVDCMPIWPGAPSLSTVSLEHMKRLALSAPGLRLKNLEKCIEDLEKEIKLEYDRTMNSMIFEKVVMSHPEEFPHITLPQKDSECVPQTGCVLVPHFDYKKRRDAFVFSSMLTKPEVICVLSKIWSECNKVVTMTLFNVTSAKPLQLDEFVDIQSQIHTQINKFLRDTWTVTLSNSISSNLATTGKGTYNINESHWEIYKMSKLYKLMAVVRLNQQDSLRQLVLDSLVSLTQLLLDACHSVLTCPQDLVWGSDLLTSPYKPKKNPLFLLDLVLDQTGVHYSTPLGKFETSIITLFNKGIQATYSVPQLDKFVMKNLFIGDAPLLESVMLCEPEVNELREKVHNALIQAAVPLRAYAAEYEKHLELHNLDMETLPKSHNFEQTSQELKKEVEQHLKEKERIELSLPSSIVIGPFVVHVEAVRLSLSQKRKALADALLDRFVLKLRNQINNACEECHVTSRKLREKPNSIEELTEMREWMKEIPELLKSFKEHIDKILPDYELLEELCYCLTNEDFNKKWTAIGWPQRIINQMETTAFRHVEDEEHFCKIHLADQNNLEEQLDSLQMHVAGFASHSDIDHAHETANKVRHISKQLIKCQTTAQKYNTRSHLLGVPVRNYDRLEKLMKDLQLFKDLWITTSDWLRWTESWLNDPLSSIDPQQLECNITEALKTIHRCIEQLKDIPDCQMAATVIHSKIEDFRSYIPLIRSLRNPGMRSHHWKMLSECIQIKVHPKPSLTLSRCLELGLQNHMDDVVHVADVAAKEHSSEQDR</sequence>
<dbReference type="RefSeq" id="XP_023120861.2">
    <property type="nucleotide sequence ID" value="XM_023265093.3"/>
</dbReference>
<evidence type="ECO:0000256" key="1">
    <source>
        <dbReference type="SAM" id="Coils"/>
    </source>
</evidence>
<feature type="region of interest" description="Disordered" evidence="2">
    <location>
        <begin position="72"/>
        <end position="117"/>
    </location>
</feature>
<feature type="compositionally biased region" description="Basic and acidic residues" evidence="2">
    <location>
        <begin position="96"/>
        <end position="106"/>
    </location>
</feature>
<keyword evidence="1" id="KW-0175">Coiled coil</keyword>
<protein>
    <recommendedName>
        <fullName evidence="3">Dynein heavy chain linker domain-containing protein</fullName>
    </recommendedName>
</protein>
<feature type="region of interest" description="Disordered" evidence="2">
    <location>
        <begin position="214"/>
        <end position="244"/>
    </location>
</feature>
<feature type="region of interest" description="Disordered" evidence="2">
    <location>
        <begin position="1"/>
        <end position="31"/>
    </location>
</feature>
<proteinExistence type="predicted"/>
<dbReference type="InterPro" id="IPR013602">
    <property type="entry name" value="Dynein_heavy_linker"/>
</dbReference>
<evidence type="ECO:0000256" key="2">
    <source>
        <dbReference type="SAM" id="MobiDB-lite"/>
    </source>
</evidence>
<dbReference type="Ensembl" id="ENSAOCT00000036658.1">
    <property type="protein sequence ID" value="ENSAOCP00000067194.1"/>
    <property type="gene ID" value="ENSAOCG00000020351.2"/>
</dbReference>
<name>A0AAQ5ZQ14_AMPOC</name>
<dbReference type="GeneTree" id="ENSGT00940000154791"/>
<dbReference type="InterPro" id="IPR026983">
    <property type="entry name" value="DHC"/>
</dbReference>
<organism evidence="4 5">
    <name type="scientific">Amphiprion ocellaris</name>
    <name type="common">Clown anemonefish</name>
    <dbReference type="NCBI Taxonomy" id="80972"/>
    <lineage>
        <taxon>Eukaryota</taxon>
        <taxon>Metazoa</taxon>
        <taxon>Chordata</taxon>
        <taxon>Craniata</taxon>
        <taxon>Vertebrata</taxon>
        <taxon>Euteleostomi</taxon>
        <taxon>Actinopterygii</taxon>
        <taxon>Neopterygii</taxon>
        <taxon>Teleostei</taxon>
        <taxon>Neoteleostei</taxon>
        <taxon>Acanthomorphata</taxon>
        <taxon>Ovalentaria</taxon>
        <taxon>Pomacentridae</taxon>
        <taxon>Amphiprion</taxon>
    </lineage>
</organism>
<dbReference type="KEGG" id="aoce:111565104"/>
<keyword evidence="5" id="KW-1185">Reference proteome</keyword>
<dbReference type="GO" id="GO:0030286">
    <property type="term" value="C:dynein complex"/>
    <property type="evidence" value="ECO:0007669"/>
    <property type="project" value="InterPro"/>
</dbReference>
<evidence type="ECO:0000313" key="4">
    <source>
        <dbReference type="Ensembl" id="ENSAOCP00000067194.1"/>
    </source>
</evidence>
<evidence type="ECO:0000259" key="3">
    <source>
        <dbReference type="Pfam" id="PF08393"/>
    </source>
</evidence>
<feature type="compositionally biased region" description="Polar residues" evidence="2">
    <location>
        <begin position="72"/>
        <end position="91"/>
    </location>
</feature>
<dbReference type="Proteomes" id="UP001501940">
    <property type="component" value="Chromosome 5"/>
</dbReference>
<dbReference type="PANTHER" id="PTHR22878:SF73">
    <property type="entry name" value="DYNEIN AXONEMAL HEAVY CHAIN 1"/>
    <property type="match status" value="1"/>
</dbReference>
<feature type="domain" description="Dynein heavy chain linker" evidence="3">
    <location>
        <begin position="958"/>
        <end position="1105"/>
    </location>
</feature>
<feature type="compositionally biased region" description="Polar residues" evidence="2">
    <location>
        <begin position="107"/>
        <end position="116"/>
    </location>
</feature>
<reference evidence="4" key="2">
    <citation type="submission" date="2025-08" db="UniProtKB">
        <authorList>
            <consortium name="Ensembl"/>
        </authorList>
    </citation>
    <scope>IDENTIFICATION</scope>
</reference>
<reference evidence="4 5" key="1">
    <citation type="submission" date="2022-01" db="EMBL/GenBank/DDBJ databases">
        <title>A chromosome-scale genome assembly of the false clownfish, Amphiprion ocellaris.</title>
        <authorList>
            <person name="Ryu T."/>
        </authorList>
    </citation>
    <scope>NUCLEOTIDE SEQUENCE [LARGE SCALE GENOMIC DNA]</scope>
</reference>
<dbReference type="Gene3D" id="1.10.287.2620">
    <property type="match status" value="1"/>
</dbReference>
<feature type="coiled-coil region" evidence="1">
    <location>
        <begin position="714"/>
        <end position="741"/>
    </location>
</feature>
<evidence type="ECO:0000313" key="5">
    <source>
        <dbReference type="Proteomes" id="UP001501940"/>
    </source>
</evidence>
<dbReference type="Pfam" id="PF08393">
    <property type="entry name" value="DHC_N2"/>
    <property type="match status" value="1"/>
</dbReference>
<dbReference type="PANTHER" id="PTHR22878">
    <property type="entry name" value="DYNEIN HEAVY CHAIN 6, AXONEMAL-LIKE-RELATED"/>
    <property type="match status" value="1"/>
</dbReference>